<dbReference type="EMBL" id="MU843023">
    <property type="protein sequence ID" value="KAK2022858.1"/>
    <property type="molecule type" value="Genomic_DNA"/>
</dbReference>
<dbReference type="Proteomes" id="UP001232148">
    <property type="component" value="Unassembled WGS sequence"/>
</dbReference>
<gene>
    <name evidence="2" type="ORF">LX32DRAFT_177671</name>
</gene>
<keyword evidence="3" id="KW-1185">Reference proteome</keyword>
<accession>A0AAD9LYK4</accession>
<feature type="region of interest" description="Disordered" evidence="1">
    <location>
        <begin position="123"/>
        <end position="154"/>
    </location>
</feature>
<comment type="caution">
    <text evidence="2">The sequence shown here is derived from an EMBL/GenBank/DDBJ whole genome shotgun (WGS) entry which is preliminary data.</text>
</comment>
<evidence type="ECO:0000313" key="3">
    <source>
        <dbReference type="Proteomes" id="UP001232148"/>
    </source>
</evidence>
<sequence length="154" mass="17679">MFEKTTARRREKKKKKETKKKTVNKPPLMHPAQWWNLRPSLYPRGATRSDELYLGTLLCCGLRLSRRILGMLHKVGKPRVLRPTSSGSSRQAQSALIQSIYMYAPSTAMLHYPLGNSLIASRERENQKPGPRERTNQVPRQPSMLEKPMGRLPT</sequence>
<evidence type="ECO:0000313" key="2">
    <source>
        <dbReference type="EMBL" id="KAK2022858.1"/>
    </source>
</evidence>
<name>A0AAD9LYK4_9PEZI</name>
<reference evidence="2" key="1">
    <citation type="submission" date="2021-06" db="EMBL/GenBank/DDBJ databases">
        <title>Comparative genomics, transcriptomics and evolutionary studies reveal genomic signatures of adaptation to plant cell wall in hemibiotrophic fungi.</title>
        <authorList>
            <consortium name="DOE Joint Genome Institute"/>
            <person name="Baroncelli R."/>
            <person name="Diaz J.F."/>
            <person name="Benocci T."/>
            <person name="Peng M."/>
            <person name="Battaglia E."/>
            <person name="Haridas S."/>
            <person name="Andreopoulos W."/>
            <person name="Labutti K."/>
            <person name="Pangilinan J."/>
            <person name="Floch G.L."/>
            <person name="Makela M.R."/>
            <person name="Henrissat B."/>
            <person name="Grigoriev I.V."/>
            <person name="Crouch J.A."/>
            <person name="De Vries R.P."/>
            <person name="Sukno S.A."/>
            <person name="Thon M.R."/>
        </authorList>
    </citation>
    <scope>NUCLEOTIDE SEQUENCE</scope>
    <source>
        <strain evidence="2">MAFF235873</strain>
    </source>
</reference>
<evidence type="ECO:0000256" key="1">
    <source>
        <dbReference type="SAM" id="MobiDB-lite"/>
    </source>
</evidence>
<dbReference type="AlphaFoldDB" id="A0AAD9LYK4"/>
<feature type="region of interest" description="Disordered" evidence="1">
    <location>
        <begin position="1"/>
        <end position="29"/>
    </location>
</feature>
<feature type="compositionally biased region" description="Basic residues" evidence="1">
    <location>
        <begin position="9"/>
        <end position="23"/>
    </location>
</feature>
<organism evidence="2 3">
    <name type="scientific">Colletotrichum zoysiae</name>
    <dbReference type="NCBI Taxonomy" id="1216348"/>
    <lineage>
        <taxon>Eukaryota</taxon>
        <taxon>Fungi</taxon>
        <taxon>Dikarya</taxon>
        <taxon>Ascomycota</taxon>
        <taxon>Pezizomycotina</taxon>
        <taxon>Sordariomycetes</taxon>
        <taxon>Hypocreomycetidae</taxon>
        <taxon>Glomerellales</taxon>
        <taxon>Glomerellaceae</taxon>
        <taxon>Colletotrichum</taxon>
        <taxon>Colletotrichum graminicola species complex</taxon>
    </lineage>
</organism>
<proteinExistence type="predicted"/>
<protein>
    <submittedName>
        <fullName evidence="2">Uncharacterized protein</fullName>
    </submittedName>
</protein>
<feature type="compositionally biased region" description="Basic and acidic residues" evidence="1">
    <location>
        <begin position="123"/>
        <end position="135"/>
    </location>
</feature>